<feature type="chain" id="PRO_5018247416" evidence="1">
    <location>
        <begin position="21"/>
        <end position="213"/>
    </location>
</feature>
<accession>A0A3P2A757</accession>
<dbReference type="OrthoDB" id="1551241at2"/>
<dbReference type="Proteomes" id="UP000269923">
    <property type="component" value="Unassembled WGS sequence"/>
</dbReference>
<keyword evidence="1" id="KW-0732">Signal</keyword>
<evidence type="ECO:0000313" key="2">
    <source>
        <dbReference type="EMBL" id="RRD89453.1"/>
    </source>
</evidence>
<dbReference type="InterPro" id="IPR047746">
    <property type="entry name" value="Dae2/Tae2-like"/>
</dbReference>
<dbReference type="RefSeq" id="WP_124795653.1">
    <property type="nucleotide sequence ID" value="NZ_RQYC01000015.1"/>
</dbReference>
<dbReference type="EMBL" id="RQYC01000015">
    <property type="protein sequence ID" value="RRD89453.1"/>
    <property type="molecule type" value="Genomic_DNA"/>
</dbReference>
<evidence type="ECO:0000256" key="1">
    <source>
        <dbReference type="SAM" id="SignalP"/>
    </source>
</evidence>
<evidence type="ECO:0000313" key="3">
    <source>
        <dbReference type="Proteomes" id="UP000269923"/>
    </source>
</evidence>
<comment type="caution">
    <text evidence="2">The sequence shown here is derived from an EMBL/GenBank/DDBJ whole genome shotgun (WGS) entry which is preliminary data.</text>
</comment>
<sequence length="213" mass="23170">MKTAFVLTLAITAFSMPAMAAERFLTAPTEKLKPFYQSSHNSLHKYNLLQKFSDADFALQYNRQLKSILNAPVAPSKANNQYARIGNGQCVDLVKHLTNTTHLSTASWIKGEHVASVSDTESLKGKAIARFTCGRGTKYCSNGSNGAHTAIILAAEKENGSNTVTSVWVVDQNSLPFYGLDTALKLGGSVAKRKLSIYGTGSMNLKSYHTVKY</sequence>
<gene>
    <name evidence="2" type="ORF">EII21_08655</name>
</gene>
<reference evidence="2 3" key="1">
    <citation type="submission" date="2018-11" db="EMBL/GenBank/DDBJ databases">
        <title>Genomes From Bacteria Associated with the Canine Oral Cavity: a Test Case for Automated Genome-Based Taxonomic Assignment.</title>
        <authorList>
            <person name="Coil D.A."/>
            <person name="Jospin G."/>
            <person name="Darling A.E."/>
            <person name="Wallis C."/>
            <person name="Davis I.J."/>
            <person name="Harris S."/>
            <person name="Eisen J.A."/>
            <person name="Holcombe L.J."/>
            <person name="O'Flynn C."/>
        </authorList>
    </citation>
    <scope>NUCLEOTIDE SEQUENCE [LARGE SCALE GENOMIC DNA]</scope>
    <source>
        <strain evidence="2 3">COT-280</strain>
    </source>
</reference>
<organism evidence="2 3">
    <name type="scientific">Conchiformibius steedae</name>
    <dbReference type="NCBI Taxonomy" id="153493"/>
    <lineage>
        <taxon>Bacteria</taxon>
        <taxon>Pseudomonadati</taxon>
        <taxon>Pseudomonadota</taxon>
        <taxon>Betaproteobacteria</taxon>
        <taxon>Neisseriales</taxon>
        <taxon>Neisseriaceae</taxon>
        <taxon>Conchiformibius</taxon>
    </lineage>
</organism>
<feature type="signal peptide" evidence="1">
    <location>
        <begin position="1"/>
        <end position="20"/>
    </location>
</feature>
<dbReference type="NCBIfam" id="NF033857">
    <property type="entry name" value="BPSL0067_fam"/>
    <property type="match status" value="1"/>
</dbReference>
<keyword evidence="3" id="KW-1185">Reference proteome</keyword>
<name>A0A3P2A757_9NEIS</name>
<dbReference type="AlphaFoldDB" id="A0A3P2A757"/>
<proteinExistence type="predicted"/>
<protein>
    <submittedName>
        <fullName evidence="2">Uncharacterized protein</fullName>
    </submittedName>
</protein>